<accession>W9R7J7</accession>
<dbReference type="InterPro" id="IPR050073">
    <property type="entry name" value="2-IPM_HCS-like"/>
</dbReference>
<dbReference type="STRING" id="981085.W9R7J7"/>
<gene>
    <name evidence="1" type="ORF">L484_007439</name>
</gene>
<evidence type="ECO:0000313" key="1">
    <source>
        <dbReference type="EMBL" id="EXB61173.1"/>
    </source>
</evidence>
<dbReference type="Proteomes" id="UP000030645">
    <property type="component" value="Unassembled WGS sequence"/>
</dbReference>
<organism evidence="1 2">
    <name type="scientific">Morus notabilis</name>
    <dbReference type="NCBI Taxonomy" id="981085"/>
    <lineage>
        <taxon>Eukaryota</taxon>
        <taxon>Viridiplantae</taxon>
        <taxon>Streptophyta</taxon>
        <taxon>Embryophyta</taxon>
        <taxon>Tracheophyta</taxon>
        <taxon>Spermatophyta</taxon>
        <taxon>Magnoliopsida</taxon>
        <taxon>eudicotyledons</taxon>
        <taxon>Gunneridae</taxon>
        <taxon>Pentapetalae</taxon>
        <taxon>rosids</taxon>
        <taxon>fabids</taxon>
        <taxon>Rosales</taxon>
        <taxon>Moraceae</taxon>
        <taxon>Moreae</taxon>
        <taxon>Morus</taxon>
    </lineage>
</organism>
<proteinExistence type="predicted"/>
<protein>
    <submittedName>
        <fullName evidence="1">Uncharacterized protein</fullName>
    </submittedName>
</protein>
<dbReference type="GO" id="GO:0009507">
    <property type="term" value="C:chloroplast"/>
    <property type="evidence" value="ECO:0007669"/>
    <property type="project" value="TreeGrafter"/>
</dbReference>
<dbReference type="PANTHER" id="PTHR10277">
    <property type="entry name" value="HOMOCITRATE SYNTHASE-RELATED"/>
    <property type="match status" value="1"/>
</dbReference>
<sequence length="85" mass="9511">MKYEVEKTPEEVLKLVKESVAYAKSLGCDDIEFFVMGVKSRGNDLLGGLYTGINTKQIVPTSKMRNCAKSNIRTPKPDPPFKVPY</sequence>
<dbReference type="EMBL" id="KE344402">
    <property type="protein sequence ID" value="EXB61173.1"/>
    <property type="molecule type" value="Genomic_DNA"/>
</dbReference>
<dbReference type="GO" id="GO:0003852">
    <property type="term" value="F:2-isopropylmalate synthase activity"/>
    <property type="evidence" value="ECO:0007669"/>
    <property type="project" value="TreeGrafter"/>
</dbReference>
<dbReference type="GO" id="GO:0009098">
    <property type="term" value="P:L-leucine biosynthetic process"/>
    <property type="evidence" value="ECO:0007669"/>
    <property type="project" value="TreeGrafter"/>
</dbReference>
<evidence type="ECO:0000313" key="2">
    <source>
        <dbReference type="Proteomes" id="UP000030645"/>
    </source>
</evidence>
<reference evidence="2" key="1">
    <citation type="submission" date="2013-01" db="EMBL/GenBank/DDBJ databases">
        <title>Draft Genome Sequence of a Mulberry Tree, Morus notabilis C.K. Schneid.</title>
        <authorList>
            <person name="He N."/>
            <person name="Zhao S."/>
        </authorList>
    </citation>
    <scope>NUCLEOTIDE SEQUENCE</scope>
</reference>
<dbReference type="PANTHER" id="PTHR10277:SF9">
    <property type="entry name" value="2-ISOPROPYLMALATE SYNTHASE 1, CHLOROPLASTIC-RELATED"/>
    <property type="match status" value="1"/>
</dbReference>
<dbReference type="AlphaFoldDB" id="W9R7J7"/>
<keyword evidence="2" id="KW-1185">Reference proteome</keyword>
<name>W9R7J7_9ROSA</name>